<comment type="caution">
    <text evidence="9">The sequence shown here is derived from an EMBL/GenBank/DDBJ whole genome shotgun (WGS) entry which is preliminary data.</text>
</comment>
<feature type="region of interest" description="Disordered" evidence="6">
    <location>
        <begin position="258"/>
        <end position="278"/>
    </location>
</feature>
<dbReference type="AlphaFoldDB" id="A0A8H3G0H9"/>
<dbReference type="GO" id="GO:0061817">
    <property type="term" value="P:endoplasmic reticulum-plasma membrane tethering"/>
    <property type="evidence" value="ECO:0007669"/>
    <property type="project" value="TreeGrafter"/>
</dbReference>
<keyword evidence="3 7" id="KW-0812">Transmembrane</keyword>
<feature type="region of interest" description="Disordered" evidence="6">
    <location>
        <begin position="135"/>
        <end position="191"/>
    </location>
</feature>
<feature type="compositionally biased region" description="Polar residues" evidence="6">
    <location>
        <begin position="153"/>
        <end position="166"/>
    </location>
</feature>
<dbReference type="PIRSF" id="PIRSF019693">
    <property type="entry name" value="VAMP-associated"/>
    <property type="match status" value="1"/>
</dbReference>
<dbReference type="SUPFAM" id="SSF49354">
    <property type="entry name" value="PapD-like"/>
    <property type="match status" value="1"/>
</dbReference>
<dbReference type="InterPro" id="IPR013783">
    <property type="entry name" value="Ig-like_fold"/>
</dbReference>
<dbReference type="EMBL" id="CAJPDR010000375">
    <property type="protein sequence ID" value="CAF9934347.1"/>
    <property type="molecule type" value="Genomic_DNA"/>
</dbReference>
<comment type="similarity">
    <text evidence="2">Belongs to the VAMP-associated protein (VAP) (TC 9.B.17) family.</text>
</comment>
<dbReference type="GO" id="GO:0090158">
    <property type="term" value="P:endoplasmic reticulum membrane organization"/>
    <property type="evidence" value="ECO:0007669"/>
    <property type="project" value="TreeGrafter"/>
</dbReference>
<evidence type="ECO:0000256" key="3">
    <source>
        <dbReference type="ARBA" id="ARBA00022692"/>
    </source>
</evidence>
<feature type="compositionally biased region" description="Basic and acidic residues" evidence="6">
    <location>
        <begin position="264"/>
        <end position="278"/>
    </location>
</feature>
<comment type="subcellular location">
    <subcellularLocation>
        <location evidence="1">Membrane</location>
        <topology evidence="1">Single-pass type IV membrane protein</topology>
    </subcellularLocation>
</comment>
<dbReference type="PANTHER" id="PTHR10809:SF6">
    <property type="entry name" value="AT11025P-RELATED"/>
    <property type="match status" value="1"/>
</dbReference>
<evidence type="ECO:0000256" key="5">
    <source>
        <dbReference type="ARBA" id="ARBA00023136"/>
    </source>
</evidence>
<dbReference type="PROSITE" id="PS50202">
    <property type="entry name" value="MSP"/>
    <property type="match status" value="1"/>
</dbReference>
<evidence type="ECO:0000256" key="2">
    <source>
        <dbReference type="ARBA" id="ARBA00008932"/>
    </source>
</evidence>
<feature type="compositionally biased region" description="Low complexity" evidence="6">
    <location>
        <begin position="170"/>
        <end position="186"/>
    </location>
</feature>
<keyword evidence="5 7" id="KW-0472">Membrane</keyword>
<dbReference type="OrthoDB" id="264603at2759"/>
<dbReference type="Gene3D" id="2.60.40.10">
    <property type="entry name" value="Immunoglobulins"/>
    <property type="match status" value="1"/>
</dbReference>
<dbReference type="GO" id="GO:0005789">
    <property type="term" value="C:endoplasmic reticulum membrane"/>
    <property type="evidence" value="ECO:0007669"/>
    <property type="project" value="InterPro"/>
</dbReference>
<evidence type="ECO:0000313" key="9">
    <source>
        <dbReference type="EMBL" id="CAF9934347.1"/>
    </source>
</evidence>
<dbReference type="InterPro" id="IPR016763">
    <property type="entry name" value="VAP"/>
</dbReference>
<dbReference type="PANTHER" id="PTHR10809">
    <property type="entry name" value="VESICLE-ASSOCIATED MEMBRANE PROTEIN-ASSOCIATED PROTEIN"/>
    <property type="match status" value="1"/>
</dbReference>
<proteinExistence type="inferred from homology"/>
<dbReference type="GO" id="GO:0033149">
    <property type="term" value="F:FFAT motif binding"/>
    <property type="evidence" value="ECO:0007669"/>
    <property type="project" value="TreeGrafter"/>
</dbReference>
<name>A0A8H3G0H9_9LECA</name>
<evidence type="ECO:0000256" key="7">
    <source>
        <dbReference type="SAM" id="Phobius"/>
    </source>
</evidence>
<gene>
    <name evidence="9" type="primary">SCS2</name>
    <name evidence="9" type="ORF">ALECFALPRED_005927</name>
</gene>
<keyword evidence="4 7" id="KW-1133">Transmembrane helix</keyword>
<dbReference type="GO" id="GO:0005886">
    <property type="term" value="C:plasma membrane"/>
    <property type="evidence" value="ECO:0007669"/>
    <property type="project" value="TreeGrafter"/>
</dbReference>
<evidence type="ECO:0000256" key="4">
    <source>
        <dbReference type="ARBA" id="ARBA00022989"/>
    </source>
</evidence>
<evidence type="ECO:0000313" key="10">
    <source>
        <dbReference type="Proteomes" id="UP000664203"/>
    </source>
</evidence>
<organism evidence="9 10">
    <name type="scientific">Alectoria fallacina</name>
    <dbReference type="NCBI Taxonomy" id="1903189"/>
    <lineage>
        <taxon>Eukaryota</taxon>
        <taxon>Fungi</taxon>
        <taxon>Dikarya</taxon>
        <taxon>Ascomycota</taxon>
        <taxon>Pezizomycotina</taxon>
        <taxon>Lecanoromycetes</taxon>
        <taxon>OSLEUM clade</taxon>
        <taxon>Lecanoromycetidae</taxon>
        <taxon>Lecanorales</taxon>
        <taxon>Lecanorineae</taxon>
        <taxon>Parmeliaceae</taxon>
        <taxon>Alectoria</taxon>
    </lineage>
</organism>
<dbReference type="Proteomes" id="UP000664203">
    <property type="component" value="Unassembled WGS sequence"/>
</dbReference>
<protein>
    <submittedName>
        <fullName evidence="9">Phosphatidylinositol-binding protein scs2</fullName>
    </submittedName>
</protein>
<evidence type="ECO:0000256" key="1">
    <source>
        <dbReference type="ARBA" id="ARBA00004211"/>
    </source>
</evidence>
<feature type="compositionally biased region" description="Polar residues" evidence="6">
    <location>
        <begin position="135"/>
        <end position="145"/>
    </location>
</feature>
<dbReference type="Pfam" id="PF00635">
    <property type="entry name" value="Motile_Sperm"/>
    <property type="match status" value="1"/>
</dbReference>
<evidence type="ECO:0000259" key="8">
    <source>
        <dbReference type="PROSITE" id="PS50202"/>
    </source>
</evidence>
<dbReference type="InterPro" id="IPR000535">
    <property type="entry name" value="MSP_dom"/>
</dbReference>
<feature type="transmembrane region" description="Helical" evidence="7">
    <location>
        <begin position="299"/>
        <end position="318"/>
    </location>
</feature>
<accession>A0A8H3G0H9</accession>
<dbReference type="InterPro" id="IPR008962">
    <property type="entry name" value="PapD-like_sf"/>
</dbReference>
<keyword evidence="10" id="KW-1185">Reference proteome</keyword>
<sequence>MSVTLDPPELGFRRPFTHEVTQLLRLSNPSKDPIAFKASSSVKTTAPKQYCVRPNSGRIEVGSEVEVQVLLQAMREDPPPDARCRDKFLVQSVAITPERDLDNMTAIWQNVEKISKGSIEERKIRVAFLPAEGTASTPQHNNVNGTVRGPTGSHCSSQRLITSQHLGNDAPPAYGSPAPSYGSPAPEAVTPSIRSANATDSHSFNDSKSITESASNAAASAQSTVGAAASSVVNAVPISGDDVRTQLAQAKATIARMTQQSEEQGLRQRKSDAVNQDSRERITTGTTGMGVQQQPADGVPVQIVAALCLLSFLLAYFLF</sequence>
<feature type="domain" description="MSP" evidence="8">
    <location>
        <begin position="2"/>
        <end position="129"/>
    </location>
</feature>
<evidence type="ECO:0000256" key="6">
    <source>
        <dbReference type="SAM" id="MobiDB-lite"/>
    </source>
</evidence>
<reference evidence="9" key="1">
    <citation type="submission" date="2021-03" db="EMBL/GenBank/DDBJ databases">
        <authorList>
            <person name="Tagirdzhanova G."/>
        </authorList>
    </citation>
    <scope>NUCLEOTIDE SEQUENCE</scope>
</reference>